<evidence type="ECO:0000313" key="2">
    <source>
        <dbReference type="Proteomes" id="UP000055024"/>
    </source>
</evidence>
<keyword evidence="2" id="KW-1185">Reference proteome</keyword>
<dbReference type="Proteomes" id="UP000055024">
    <property type="component" value="Unassembled WGS sequence"/>
</dbReference>
<proteinExistence type="predicted"/>
<dbReference type="AlphaFoldDB" id="A0A0V1H5K3"/>
<name>A0A0V1H5K3_9BILA</name>
<sequence length="69" mass="8636">MITFTIDCLKYQKRKMGFNDEMTPILVSSLNGKFYCNIVELSRIYRFSKRCYEHFYRYDELRQEKFYTY</sequence>
<protein>
    <submittedName>
        <fullName evidence="1">Uncharacterized protein</fullName>
    </submittedName>
</protein>
<dbReference type="EMBL" id="JYDP01000132">
    <property type="protein sequence ID" value="KRZ05757.1"/>
    <property type="molecule type" value="Genomic_DNA"/>
</dbReference>
<organism evidence="1 2">
    <name type="scientific">Trichinella zimbabwensis</name>
    <dbReference type="NCBI Taxonomy" id="268475"/>
    <lineage>
        <taxon>Eukaryota</taxon>
        <taxon>Metazoa</taxon>
        <taxon>Ecdysozoa</taxon>
        <taxon>Nematoda</taxon>
        <taxon>Enoplea</taxon>
        <taxon>Dorylaimia</taxon>
        <taxon>Trichinellida</taxon>
        <taxon>Trichinellidae</taxon>
        <taxon>Trichinella</taxon>
    </lineage>
</organism>
<accession>A0A0V1H5K3</accession>
<gene>
    <name evidence="1" type="ORF">T11_12064</name>
</gene>
<reference evidence="1 2" key="1">
    <citation type="submission" date="2015-01" db="EMBL/GenBank/DDBJ databases">
        <title>Evolution of Trichinella species and genotypes.</title>
        <authorList>
            <person name="Korhonen P.K."/>
            <person name="Edoardo P."/>
            <person name="Giuseppe L.R."/>
            <person name="Gasser R.B."/>
        </authorList>
    </citation>
    <scope>NUCLEOTIDE SEQUENCE [LARGE SCALE GENOMIC DNA]</scope>
    <source>
        <strain evidence="1">ISS1029</strain>
    </source>
</reference>
<evidence type="ECO:0000313" key="1">
    <source>
        <dbReference type="EMBL" id="KRZ05757.1"/>
    </source>
</evidence>
<comment type="caution">
    <text evidence="1">The sequence shown here is derived from an EMBL/GenBank/DDBJ whole genome shotgun (WGS) entry which is preliminary data.</text>
</comment>